<comment type="caution">
    <text evidence="3">The sequence shown here is derived from an EMBL/GenBank/DDBJ whole genome shotgun (WGS) entry which is preliminary data.</text>
</comment>
<evidence type="ECO:0000313" key="4">
    <source>
        <dbReference type="Proteomes" id="UP000230273"/>
    </source>
</evidence>
<dbReference type="SUPFAM" id="SSF51735">
    <property type="entry name" value="NAD(P)-binding Rossmann-fold domains"/>
    <property type="match status" value="1"/>
</dbReference>
<dbReference type="InterPro" id="IPR001509">
    <property type="entry name" value="Epimerase_deHydtase"/>
</dbReference>
<organism evidence="3 4">
    <name type="scientific">Candidatus Nealsonbacteria bacterium CG23_combo_of_CG06-09_8_20_14_all_38_19</name>
    <dbReference type="NCBI Taxonomy" id="1974721"/>
    <lineage>
        <taxon>Bacteria</taxon>
        <taxon>Candidatus Nealsoniibacteriota</taxon>
    </lineage>
</organism>
<name>A0A2G9YY99_9BACT</name>
<dbReference type="EMBL" id="PCRP01000029">
    <property type="protein sequence ID" value="PIP23703.1"/>
    <property type="molecule type" value="Genomic_DNA"/>
</dbReference>
<accession>A0A2G9YY99</accession>
<dbReference type="AlphaFoldDB" id="A0A2G9YY99"/>
<dbReference type="PANTHER" id="PTHR43000">
    <property type="entry name" value="DTDP-D-GLUCOSE 4,6-DEHYDRATASE-RELATED"/>
    <property type="match status" value="1"/>
</dbReference>
<protein>
    <submittedName>
        <fullName evidence="3">NAD-dependent dehydratase</fullName>
    </submittedName>
</protein>
<dbReference type="Pfam" id="PF01370">
    <property type="entry name" value="Epimerase"/>
    <property type="match status" value="1"/>
</dbReference>
<reference evidence="3 4" key="1">
    <citation type="submission" date="2017-09" db="EMBL/GenBank/DDBJ databases">
        <title>Depth-based differentiation of microbial function through sediment-hosted aquifers and enrichment of novel symbionts in the deep terrestrial subsurface.</title>
        <authorList>
            <person name="Probst A.J."/>
            <person name="Ladd B."/>
            <person name="Jarett J.K."/>
            <person name="Geller-Mcgrath D.E."/>
            <person name="Sieber C.M."/>
            <person name="Emerson J.B."/>
            <person name="Anantharaman K."/>
            <person name="Thomas B.C."/>
            <person name="Malmstrom R."/>
            <person name="Stieglmeier M."/>
            <person name="Klingl A."/>
            <person name="Woyke T."/>
            <person name="Ryan C.M."/>
            <person name="Banfield J.F."/>
        </authorList>
    </citation>
    <scope>NUCLEOTIDE SEQUENCE [LARGE SCALE GENOMIC DNA]</scope>
    <source>
        <strain evidence="3">CG23_combo_of_CG06-09_8_20_14_all_38_19</strain>
    </source>
</reference>
<evidence type="ECO:0000259" key="2">
    <source>
        <dbReference type="Pfam" id="PF01370"/>
    </source>
</evidence>
<dbReference type="InterPro" id="IPR036291">
    <property type="entry name" value="NAD(P)-bd_dom_sf"/>
</dbReference>
<feature type="domain" description="NAD-dependent epimerase/dehydratase" evidence="2">
    <location>
        <begin position="11"/>
        <end position="230"/>
    </location>
</feature>
<evidence type="ECO:0000313" key="3">
    <source>
        <dbReference type="EMBL" id="PIP23703.1"/>
    </source>
</evidence>
<proteinExistence type="inferred from homology"/>
<sequence length="311" mass="35196">MLDKEAKKVKILITGSSGFIGSALKSFLESREVEIVDCDLKSSPSDDIRNYRNLSSKMKGIDGIVHLAAISRVKHCQANPQLCMETNVEGTVNLLEALCNLPQGKRPWIIFASSREVFGKPDFLPAIEESPKKPINIYGISKFIGEGLCWACSRNHDLKVRVLRFANVYTGRNDRLDRVVPNFIIRAIKDKDLVINGNGEEIFDFIYIEDVVLGIWCCIKEVEKSNEPYNDFNLATGRPTSLRELAEIVMEETRSKGEITHLPSSPYEVDRFFGDPRKAKKILGFEARVSLYEGIKLATEEFKRVDLTQFE</sequence>
<dbReference type="Gene3D" id="3.40.50.720">
    <property type="entry name" value="NAD(P)-binding Rossmann-like Domain"/>
    <property type="match status" value="1"/>
</dbReference>
<dbReference type="Proteomes" id="UP000230273">
    <property type="component" value="Unassembled WGS sequence"/>
</dbReference>
<gene>
    <name evidence="3" type="ORF">COX36_01800</name>
</gene>
<evidence type="ECO:0000256" key="1">
    <source>
        <dbReference type="ARBA" id="ARBA00007637"/>
    </source>
</evidence>
<comment type="similarity">
    <text evidence="1">Belongs to the NAD(P)-dependent epimerase/dehydratase family.</text>
</comment>